<dbReference type="Proteomes" id="UP000016933">
    <property type="component" value="Unassembled WGS sequence"/>
</dbReference>
<dbReference type="PANTHER" id="PTHR42085:SF1">
    <property type="entry name" value="F-BOX DOMAIN-CONTAINING PROTEIN"/>
    <property type="match status" value="1"/>
</dbReference>
<organism evidence="1 2">
    <name type="scientific">Dothistroma septosporum (strain NZE10 / CBS 128990)</name>
    <name type="common">Red band needle blight fungus</name>
    <name type="synonym">Mycosphaerella pini</name>
    <dbReference type="NCBI Taxonomy" id="675120"/>
    <lineage>
        <taxon>Eukaryota</taxon>
        <taxon>Fungi</taxon>
        <taxon>Dikarya</taxon>
        <taxon>Ascomycota</taxon>
        <taxon>Pezizomycotina</taxon>
        <taxon>Dothideomycetes</taxon>
        <taxon>Dothideomycetidae</taxon>
        <taxon>Mycosphaerellales</taxon>
        <taxon>Mycosphaerellaceae</taxon>
        <taxon>Dothistroma</taxon>
    </lineage>
</organism>
<dbReference type="HOGENOM" id="CLU_1315393_0_0_1"/>
<dbReference type="OMA" id="GEDEICW"/>
<name>N1PD52_DOTSN</name>
<dbReference type="PANTHER" id="PTHR42085">
    <property type="entry name" value="F-BOX DOMAIN-CONTAINING PROTEIN"/>
    <property type="match status" value="1"/>
</dbReference>
<dbReference type="AlphaFoldDB" id="N1PD52"/>
<sequence length="207" mass="23678">MAGAPSQAHCSTLQRYVHYQARQNILSDTPRWPSSTQTLPATATSLPDLPPEIRNRIYEFTLLHDVYVFASAYILVAEPGLLRCNSQIRSEAYSIFWSRNTFYFPHASTAQMSLWLLHRSKTAAMRSVHVCIPEFVTEAPDCLPYIQRTLRELNTVCARKGIKSDVIKMPLKVMGEDEICWVSMHDVEGFEVDQTYKIVRKPAPVMR</sequence>
<accession>N1PD52</accession>
<dbReference type="OrthoDB" id="62952at2759"/>
<evidence type="ECO:0008006" key="3">
    <source>
        <dbReference type="Google" id="ProtNLM"/>
    </source>
</evidence>
<reference evidence="2" key="1">
    <citation type="journal article" date="2012" name="PLoS Genet.">
        <title>The genomes of the fungal plant pathogens Cladosporium fulvum and Dothistroma septosporum reveal adaptation to different hosts and lifestyles but also signatures of common ancestry.</title>
        <authorList>
            <person name="de Wit P.J.G.M."/>
            <person name="van der Burgt A."/>
            <person name="Oekmen B."/>
            <person name="Stergiopoulos I."/>
            <person name="Abd-Elsalam K.A."/>
            <person name="Aerts A.L."/>
            <person name="Bahkali A.H."/>
            <person name="Beenen H.G."/>
            <person name="Chettri P."/>
            <person name="Cox M.P."/>
            <person name="Datema E."/>
            <person name="de Vries R.P."/>
            <person name="Dhillon B."/>
            <person name="Ganley A.R."/>
            <person name="Griffiths S.A."/>
            <person name="Guo Y."/>
            <person name="Hamelin R.C."/>
            <person name="Henrissat B."/>
            <person name="Kabir M.S."/>
            <person name="Jashni M.K."/>
            <person name="Kema G."/>
            <person name="Klaubauf S."/>
            <person name="Lapidus A."/>
            <person name="Levasseur A."/>
            <person name="Lindquist E."/>
            <person name="Mehrabi R."/>
            <person name="Ohm R.A."/>
            <person name="Owen T.J."/>
            <person name="Salamov A."/>
            <person name="Schwelm A."/>
            <person name="Schijlen E."/>
            <person name="Sun H."/>
            <person name="van den Burg H.A."/>
            <person name="van Ham R.C.H.J."/>
            <person name="Zhang S."/>
            <person name="Goodwin S.B."/>
            <person name="Grigoriev I.V."/>
            <person name="Collemare J."/>
            <person name="Bradshaw R.E."/>
        </authorList>
    </citation>
    <scope>NUCLEOTIDE SEQUENCE [LARGE SCALE GENOMIC DNA]</scope>
    <source>
        <strain evidence="2">NZE10 / CBS 128990</strain>
    </source>
</reference>
<evidence type="ECO:0000313" key="2">
    <source>
        <dbReference type="Proteomes" id="UP000016933"/>
    </source>
</evidence>
<keyword evidence="2" id="KW-1185">Reference proteome</keyword>
<dbReference type="InterPro" id="IPR038883">
    <property type="entry name" value="AN11006-like"/>
</dbReference>
<reference evidence="1 2" key="2">
    <citation type="journal article" date="2012" name="PLoS Pathog.">
        <title>Diverse lifestyles and strategies of plant pathogenesis encoded in the genomes of eighteen Dothideomycetes fungi.</title>
        <authorList>
            <person name="Ohm R.A."/>
            <person name="Feau N."/>
            <person name="Henrissat B."/>
            <person name="Schoch C.L."/>
            <person name="Horwitz B.A."/>
            <person name="Barry K.W."/>
            <person name="Condon B.J."/>
            <person name="Copeland A.C."/>
            <person name="Dhillon B."/>
            <person name="Glaser F."/>
            <person name="Hesse C.N."/>
            <person name="Kosti I."/>
            <person name="LaButti K."/>
            <person name="Lindquist E.A."/>
            <person name="Lucas S."/>
            <person name="Salamov A.A."/>
            <person name="Bradshaw R.E."/>
            <person name="Ciuffetti L."/>
            <person name="Hamelin R.C."/>
            <person name="Kema G.H.J."/>
            <person name="Lawrence C."/>
            <person name="Scott J.A."/>
            <person name="Spatafora J.W."/>
            <person name="Turgeon B.G."/>
            <person name="de Wit P.J.G.M."/>
            <person name="Zhong S."/>
            <person name="Goodwin S.B."/>
            <person name="Grigoriev I.V."/>
        </authorList>
    </citation>
    <scope>NUCLEOTIDE SEQUENCE [LARGE SCALE GENOMIC DNA]</scope>
    <source>
        <strain evidence="2">NZE10 / CBS 128990</strain>
    </source>
</reference>
<proteinExistence type="predicted"/>
<gene>
    <name evidence="1" type="ORF">DOTSEDRAFT_37338</name>
</gene>
<protein>
    <recommendedName>
        <fullName evidence="3">F-box domain-containing protein</fullName>
    </recommendedName>
</protein>
<dbReference type="EMBL" id="KB446543">
    <property type="protein sequence ID" value="EME40523.1"/>
    <property type="molecule type" value="Genomic_DNA"/>
</dbReference>
<evidence type="ECO:0000313" key="1">
    <source>
        <dbReference type="EMBL" id="EME40523.1"/>
    </source>
</evidence>